<evidence type="ECO:0000256" key="5">
    <source>
        <dbReference type="ARBA" id="ARBA00022485"/>
    </source>
</evidence>
<dbReference type="Proteomes" id="UP000624703">
    <property type="component" value="Unassembled WGS sequence"/>
</dbReference>
<dbReference type="InterPro" id="IPR036895">
    <property type="entry name" value="Uracil-DNA_glycosylase-like_sf"/>
</dbReference>
<evidence type="ECO:0000256" key="7">
    <source>
        <dbReference type="ARBA" id="ARBA00022763"/>
    </source>
</evidence>
<dbReference type="SUPFAM" id="SSF52141">
    <property type="entry name" value="Uracil-DNA glycosylase-like"/>
    <property type="match status" value="1"/>
</dbReference>
<dbReference type="SMART" id="SM00987">
    <property type="entry name" value="UreE_C"/>
    <property type="match status" value="1"/>
</dbReference>
<dbReference type="GO" id="GO:0004844">
    <property type="term" value="F:uracil DNA N-glycosylase activity"/>
    <property type="evidence" value="ECO:0007669"/>
    <property type="project" value="UniProtKB-EC"/>
</dbReference>
<keyword evidence="8" id="KW-0378">Hydrolase</keyword>
<dbReference type="SMART" id="SM00986">
    <property type="entry name" value="UDG"/>
    <property type="match status" value="1"/>
</dbReference>
<dbReference type="Gene3D" id="3.40.470.10">
    <property type="entry name" value="Uracil-DNA glycosylase-like domain"/>
    <property type="match status" value="1"/>
</dbReference>
<dbReference type="Pfam" id="PF03167">
    <property type="entry name" value="UDG"/>
    <property type="match status" value="1"/>
</dbReference>
<proteinExistence type="inferred from homology"/>
<dbReference type="PANTHER" id="PTHR33693">
    <property type="entry name" value="TYPE-5 URACIL-DNA GLYCOSYLASE"/>
    <property type="match status" value="1"/>
</dbReference>
<reference evidence="13" key="1">
    <citation type="submission" date="2021-01" db="EMBL/GenBank/DDBJ databases">
        <title>Modified the classification status of verrucomicrobia.</title>
        <authorList>
            <person name="Feng X."/>
        </authorList>
    </citation>
    <scope>NUCLEOTIDE SEQUENCE</scope>
    <source>
        <strain evidence="13">_KCTC 22039</strain>
    </source>
</reference>
<dbReference type="NCBIfam" id="TIGR00758">
    <property type="entry name" value="UDG_fam4"/>
    <property type="match status" value="1"/>
</dbReference>
<dbReference type="EC" id="3.2.2.27" evidence="3"/>
<keyword evidence="11" id="KW-0234">DNA repair</keyword>
<keyword evidence="6" id="KW-0479">Metal-binding</keyword>
<comment type="caution">
    <text evidence="13">The sequence shown here is derived from an EMBL/GenBank/DDBJ whole genome shotgun (WGS) entry which is preliminary data.</text>
</comment>
<evidence type="ECO:0000313" key="14">
    <source>
        <dbReference type="Proteomes" id="UP000624703"/>
    </source>
</evidence>
<keyword evidence="14" id="KW-1185">Reference proteome</keyword>
<name>A0A8J7MFP1_9BACT</name>
<dbReference type="InterPro" id="IPR051536">
    <property type="entry name" value="UDG_Type-4/5"/>
</dbReference>
<accession>A0A8J7MFP1</accession>
<dbReference type="GO" id="GO:0006281">
    <property type="term" value="P:DNA repair"/>
    <property type="evidence" value="ECO:0007669"/>
    <property type="project" value="UniProtKB-KW"/>
</dbReference>
<evidence type="ECO:0000256" key="3">
    <source>
        <dbReference type="ARBA" id="ARBA00012030"/>
    </source>
</evidence>
<evidence type="ECO:0000256" key="10">
    <source>
        <dbReference type="ARBA" id="ARBA00023014"/>
    </source>
</evidence>
<evidence type="ECO:0000313" key="13">
    <source>
        <dbReference type="EMBL" id="MBK1792162.1"/>
    </source>
</evidence>
<dbReference type="PANTHER" id="PTHR33693:SF1">
    <property type="entry name" value="TYPE-4 URACIL-DNA GLYCOSYLASE"/>
    <property type="match status" value="1"/>
</dbReference>
<evidence type="ECO:0000259" key="12">
    <source>
        <dbReference type="SMART" id="SM00986"/>
    </source>
</evidence>
<keyword evidence="9" id="KW-0408">Iron</keyword>
<evidence type="ECO:0000256" key="1">
    <source>
        <dbReference type="ARBA" id="ARBA00001400"/>
    </source>
</evidence>
<organism evidence="13 14">
    <name type="scientific">Persicirhabdus sediminis</name>
    <dbReference type="NCBI Taxonomy" id="454144"/>
    <lineage>
        <taxon>Bacteria</taxon>
        <taxon>Pseudomonadati</taxon>
        <taxon>Verrucomicrobiota</taxon>
        <taxon>Verrucomicrobiia</taxon>
        <taxon>Verrucomicrobiales</taxon>
        <taxon>Verrucomicrobiaceae</taxon>
        <taxon>Persicirhabdus</taxon>
    </lineage>
</organism>
<protein>
    <recommendedName>
        <fullName evidence="4">Type-4 uracil-DNA glycosylase</fullName>
        <ecNumber evidence="3">3.2.2.27</ecNumber>
    </recommendedName>
</protein>
<evidence type="ECO:0000256" key="11">
    <source>
        <dbReference type="ARBA" id="ARBA00023204"/>
    </source>
</evidence>
<dbReference type="InterPro" id="IPR005122">
    <property type="entry name" value="Uracil-DNA_glycosylase-like"/>
</dbReference>
<sequence>MAAAELLINLLNQYQQKGQKSIYVDDAARGILRAFYQRAVGKNTPAGGGRAAASQDLAELPQAVSKGEKVSLSQPDEVVAQKPAELAAIQLVSNDAKGMLNELWQHSKSWRPLLALKSVRNRHVFASGRPDADIMFVGEAPGYEEEQKGKPFVGPAGQKLEAILKAMNLSRDEVYLTNVLKFRPMLPNQTLNNRKPNEAEVRAAMPILLGEIDAVKPKCIVALGATASAIFSGENIAVDEQRGKFIDWNGTPVRVTYHPSYLLHTEDTAEKRKVWEDMLAVMERCGMEVTDRQRGFFLKKK</sequence>
<feature type="domain" description="Uracil-DNA glycosylase-like" evidence="12">
    <location>
        <begin position="125"/>
        <end position="279"/>
    </location>
</feature>
<evidence type="ECO:0000256" key="4">
    <source>
        <dbReference type="ARBA" id="ARBA00019403"/>
    </source>
</evidence>
<evidence type="ECO:0000256" key="8">
    <source>
        <dbReference type="ARBA" id="ARBA00022801"/>
    </source>
</evidence>
<dbReference type="RefSeq" id="WP_200312175.1">
    <property type="nucleotide sequence ID" value="NZ_JAENIM010000043.1"/>
</dbReference>
<dbReference type="EMBL" id="JAENIM010000043">
    <property type="protein sequence ID" value="MBK1792162.1"/>
    <property type="molecule type" value="Genomic_DNA"/>
</dbReference>
<keyword evidence="7" id="KW-0227">DNA damage</keyword>
<dbReference type="GO" id="GO:0051539">
    <property type="term" value="F:4 iron, 4 sulfur cluster binding"/>
    <property type="evidence" value="ECO:0007669"/>
    <property type="project" value="UniProtKB-KW"/>
</dbReference>
<gene>
    <name evidence="13" type="ORF">JIN82_13450</name>
</gene>
<comment type="catalytic activity">
    <reaction evidence="1">
        <text>Hydrolyzes single-stranded DNA or mismatched double-stranded DNA and polynucleotides, releasing free uracil.</text>
        <dbReference type="EC" id="3.2.2.27"/>
    </reaction>
</comment>
<dbReference type="CDD" id="cd10030">
    <property type="entry name" value="UDG-F4_TTUDGA_SPO1dp_like"/>
    <property type="match status" value="1"/>
</dbReference>
<dbReference type="InterPro" id="IPR005273">
    <property type="entry name" value="Ura-DNA_glyco_family4"/>
</dbReference>
<keyword evidence="5" id="KW-0004">4Fe-4S</keyword>
<dbReference type="AlphaFoldDB" id="A0A8J7MFP1"/>
<evidence type="ECO:0000256" key="9">
    <source>
        <dbReference type="ARBA" id="ARBA00023004"/>
    </source>
</evidence>
<dbReference type="GO" id="GO:0046872">
    <property type="term" value="F:metal ion binding"/>
    <property type="evidence" value="ECO:0007669"/>
    <property type="project" value="UniProtKB-KW"/>
</dbReference>
<evidence type="ECO:0000256" key="2">
    <source>
        <dbReference type="ARBA" id="ARBA00006521"/>
    </source>
</evidence>
<evidence type="ECO:0000256" key="6">
    <source>
        <dbReference type="ARBA" id="ARBA00022723"/>
    </source>
</evidence>
<comment type="similarity">
    <text evidence="2">Belongs to the uracil-DNA glycosylase (UDG) superfamily. Type 4 (UDGa) family.</text>
</comment>
<keyword evidence="10" id="KW-0411">Iron-sulfur</keyword>